<evidence type="ECO:0000256" key="1">
    <source>
        <dbReference type="SAM" id="MobiDB-lite"/>
    </source>
</evidence>
<proteinExistence type="predicted"/>
<sequence length="276" mass="30289">MPDESRKRKASTDDHSHAGKRSRAQGRKQWRGLPARQGGGSIEPGDSGIWATCNMGREAKAVAELRDMFEEHVEKMYGGGAGRDDDAAGVDASAQEDADVEAEIAKELEDIRKPAKEPPFRHIRVDTDCIMFFKTKAPIEPVEFVRRMCEDAMASSERKTGRFIKRLTPMTLMGKAHQKGLEEVAAQVLAPHFHAEGSAGKKASISDQVIKTVAGAVGPGHGVDLKDYDLLILVDVYKGLCGMSVVGKDFERLKRYNLSEIYEPSPKEQPNRAALA</sequence>
<dbReference type="Gene3D" id="3.30.2300.10">
    <property type="entry name" value="THUMP superfamily"/>
    <property type="match status" value="1"/>
</dbReference>
<organism evidence="3 4">
    <name type="scientific">Diplodia intermedia</name>
    <dbReference type="NCBI Taxonomy" id="856260"/>
    <lineage>
        <taxon>Eukaryota</taxon>
        <taxon>Fungi</taxon>
        <taxon>Dikarya</taxon>
        <taxon>Ascomycota</taxon>
        <taxon>Pezizomycotina</taxon>
        <taxon>Dothideomycetes</taxon>
        <taxon>Dothideomycetes incertae sedis</taxon>
        <taxon>Botryosphaeriales</taxon>
        <taxon>Botryosphaeriaceae</taxon>
        <taxon>Diplodia</taxon>
    </lineage>
</organism>
<dbReference type="Proteomes" id="UP001521184">
    <property type="component" value="Unassembled WGS sequence"/>
</dbReference>
<evidence type="ECO:0000259" key="2">
    <source>
        <dbReference type="Pfam" id="PF02926"/>
    </source>
</evidence>
<accession>A0ABR3TJB2</accession>
<feature type="compositionally biased region" description="Basic residues" evidence="1">
    <location>
        <begin position="18"/>
        <end position="30"/>
    </location>
</feature>
<dbReference type="InterPro" id="IPR040183">
    <property type="entry name" value="THUMPD1-like"/>
</dbReference>
<dbReference type="SUPFAM" id="SSF143437">
    <property type="entry name" value="THUMP domain-like"/>
    <property type="match status" value="1"/>
</dbReference>
<comment type="caution">
    <text evidence="3">The sequence shown here is derived from an EMBL/GenBank/DDBJ whole genome shotgun (WGS) entry which is preliminary data.</text>
</comment>
<dbReference type="PANTHER" id="PTHR13452">
    <property type="entry name" value="THUMP DOMAIN CONTAINING PROTEIN 1-RELATED"/>
    <property type="match status" value="1"/>
</dbReference>
<evidence type="ECO:0000313" key="3">
    <source>
        <dbReference type="EMBL" id="KAL1639460.1"/>
    </source>
</evidence>
<dbReference type="CDD" id="cd11717">
    <property type="entry name" value="THUMP_THUMPD1_like"/>
    <property type="match status" value="1"/>
</dbReference>
<dbReference type="Pfam" id="PF02926">
    <property type="entry name" value="THUMP"/>
    <property type="match status" value="1"/>
</dbReference>
<dbReference type="EMBL" id="JAKEKT020000063">
    <property type="protein sequence ID" value="KAL1639460.1"/>
    <property type="molecule type" value="Genomic_DNA"/>
</dbReference>
<feature type="region of interest" description="Disordered" evidence="1">
    <location>
        <begin position="1"/>
        <end position="49"/>
    </location>
</feature>
<keyword evidence="4" id="KW-1185">Reference proteome</keyword>
<gene>
    <name evidence="3" type="ORF">SLS58_007892</name>
</gene>
<dbReference type="PANTHER" id="PTHR13452:SF10">
    <property type="entry name" value="THUMP DOMAIN-CONTAINING PROTEIN 1"/>
    <property type="match status" value="1"/>
</dbReference>
<feature type="domain" description="THUMP" evidence="2">
    <location>
        <begin position="200"/>
        <end position="246"/>
    </location>
</feature>
<dbReference type="InterPro" id="IPR004114">
    <property type="entry name" value="THUMP_dom"/>
</dbReference>
<feature type="compositionally biased region" description="Basic and acidic residues" evidence="1">
    <location>
        <begin position="1"/>
        <end position="17"/>
    </location>
</feature>
<name>A0ABR3TJB2_9PEZI</name>
<protein>
    <recommendedName>
        <fullName evidence="2">THUMP domain-containing protein</fullName>
    </recommendedName>
</protein>
<evidence type="ECO:0000313" key="4">
    <source>
        <dbReference type="Proteomes" id="UP001521184"/>
    </source>
</evidence>
<reference evidence="3 4" key="1">
    <citation type="journal article" date="2023" name="Plant Dis.">
        <title>First Report of Diplodia intermedia Causing Canker and Dieback Diseases on Apple Trees in Canada.</title>
        <authorList>
            <person name="Ellouze W."/>
            <person name="Ilyukhin E."/>
            <person name="Sulman M."/>
            <person name="Ali S."/>
        </authorList>
    </citation>
    <scope>NUCLEOTIDE SEQUENCE [LARGE SCALE GENOMIC DNA]</scope>
    <source>
        <strain evidence="3 4">M45-28</strain>
    </source>
</reference>